<dbReference type="InterPro" id="IPR036388">
    <property type="entry name" value="WH-like_DNA-bd_sf"/>
</dbReference>
<dbReference type="CDD" id="cd06170">
    <property type="entry name" value="LuxR_C_like"/>
    <property type="match status" value="1"/>
</dbReference>
<dbReference type="InterPro" id="IPR005143">
    <property type="entry name" value="TF_LuxR_autoind-bd_dom"/>
</dbReference>
<dbReference type="Proteomes" id="UP001597216">
    <property type="component" value="Unassembled WGS sequence"/>
</dbReference>
<keyword evidence="3" id="KW-0804">Transcription</keyword>
<keyword evidence="6" id="KW-1185">Reference proteome</keyword>
<dbReference type="InterPro" id="IPR016032">
    <property type="entry name" value="Sig_transdc_resp-reg_C-effctor"/>
</dbReference>
<dbReference type="SUPFAM" id="SSF46894">
    <property type="entry name" value="C-terminal effector domain of the bipartite response regulators"/>
    <property type="match status" value="1"/>
</dbReference>
<reference evidence="6" key="1">
    <citation type="journal article" date="2019" name="Int. J. Syst. Evol. Microbiol.">
        <title>The Global Catalogue of Microorganisms (GCM) 10K type strain sequencing project: providing services to taxonomists for standard genome sequencing and annotation.</title>
        <authorList>
            <consortium name="The Broad Institute Genomics Platform"/>
            <consortium name="The Broad Institute Genome Sequencing Center for Infectious Disease"/>
            <person name="Wu L."/>
            <person name="Ma J."/>
        </authorList>
    </citation>
    <scope>NUCLEOTIDE SEQUENCE [LARGE SCALE GENOMIC DNA]</scope>
    <source>
        <strain evidence="6">CCUG 55074</strain>
    </source>
</reference>
<dbReference type="Gene3D" id="3.30.450.80">
    <property type="entry name" value="Transcription factor LuxR-like, autoinducer-binding domain"/>
    <property type="match status" value="1"/>
</dbReference>
<dbReference type="PRINTS" id="PR00038">
    <property type="entry name" value="HTHLUXR"/>
</dbReference>
<feature type="domain" description="HTH luxR-type" evidence="4">
    <location>
        <begin position="191"/>
        <end position="256"/>
    </location>
</feature>
<accession>A0ABW3SZ63</accession>
<keyword evidence="2" id="KW-0238">DNA-binding</keyword>
<dbReference type="EMBL" id="JBHTLQ010000009">
    <property type="protein sequence ID" value="MFD1190102.1"/>
    <property type="molecule type" value="Genomic_DNA"/>
</dbReference>
<keyword evidence="1" id="KW-0805">Transcription regulation</keyword>
<dbReference type="PANTHER" id="PTHR44688:SF16">
    <property type="entry name" value="DNA-BINDING TRANSCRIPTIONAL ACTIVATOR DEVR_DOSR"/>
    <property type="match status" value="1"/>
</dbReference>
<sequence>MVEKLSPAAAEAVWDFLNSAQDCETLEALNARLLKAIGHFGLTGGQVVRLSSDGRISAPRAIFGAHGRADVGAYDAALDGWSQHYLDEAYALVDPVIPMSFQAKGPFTWSEAEARGMHRKTRTLFGEARESLIAEALVCPVRTANGDFAVVTFGMDRRRPVDLVERASIHALASLYAVIGDAFAEPETSLEPPPARPLTRRELECVYWVSVGKSDREIGLILGISKETVHRHVEAAKTKLGAASRAQLALRAFALGLIAPAMF</sequence>
<evidence type="ECO:0000256" key="1">
    <source>
        <dbReference type="ARBA" id="ARBA00023015"/>
    </source>
</evidence>
<dbReference type="Pfam" id="PF00196">
    <property type="entry name" value="GerE"/>
    <property type="match status" value="1"/>
</dbReference>
<evidence type="ECO:0000256" key="3">
    <source>
        <dbReference type="ARBA" id="ARBA00023163"/>
    </source>
</evidence>
<evidence type="ECO:0000313" key="6">
    <source>
        <dbReference type="Proteomes" id="UP001597216"/>
    </source>
</evidence>
<dbReference type="InterPro" id="IPR036693">
    <property type="entry name" value="TF_LuxR_autoind-bd_dom_sf"/>
</dbReference>
<dbReference type="RefSeq" id="WP_374348125.1">
    <property type="nucleotide sequence ID" value="NZ_JBHTLQ010000009.1"/>
</dbReference>
<dbReference type="PROSITE" id="PS50043">
    <property type="entry name" value="HTH_LUXR_2"/>
    <property type="match status" value="1"/>
</dbReference>
<gene>
    <name evidence="5" type="ORF">ACFQ27_05870</name>
</gene>
<name>A0ABW3SZ63_9CAUL</name>
<dbReference type="Gene3D" id="1.10.10.10">
    <property type="entry name" value="Winged helix-like DNA-binding domain superfamily/Winged helix DNA-binding domain"/>
    <property type="match status" value="1"/>
</dbReference>
<evidence type="ECO:0000259" key="4">
    <source>
        <dbReference type="PROSITE" id="PS50043"/>
    </source>
</evidence>
<organism evidence="5 6">
    <name type="scientific">Phenylobacterium conjunctum</name>
    <dbReference type="NCBI Taxonomy" id="1298959"/>
    <lineage>
        <taxon>Bacteria</taxon>
        <taxon>Pseudomonadati</taxon>
        <taxon>Pseudomonadota</taxon>
        <taxon>Alphaproteobacteria</taxon>
        <taxon>Caulobacterales</taxon>
        <taxon>Caulobacteraceae</taxon>
        <taxon>Phenylobacterium</taxon>
    </lineage>
</organism>
<dbReference type="SUPFAM" id="SSF75516">
    <property type="entry name" value="Pheromone-binding domain of LuxR-like quorum-sensing transcription factors"/>
    <property type="match status" value="1"/>
</dbReference>
<dbReference type="Pfam" id="PF03472">
    <property type="entry name" value="Autoind_bind"/>
    <property type="match status" value="1"/>
</dbReference>
<dbReference type="InterPro" id="IPR000792">
    <property type="entry name" value="Tscrpt_reg_LuxR_C"/>
</dbReference>
<dbReference type="SMART" id="SM00421">
    <property type="entry name" value="HTH_LUXR"/>
    <property type="match status" value="1"/>
</dbReference>
<proteinExistence type="predicted"/>
<evidence type="ECO:0000256" key="2">
    <source>
        <dbReference type="ARBA" id="ARBA00023125"/>
    </source>
</evidence>
<protein>
    <submittedName>
        <fullName evidence="5">Helix-turn-helix transcriptional regulator</fullName>
    </submittedName>
</protein>
<dbReference type="PANTHER" id="PTHR44688">
    <property type="entry name" value="DNA-BINDING TRANSCRIPTIONAL ACTIVATOR DEVR_DOSR"/>
    <property type="match status" value="1"/>
</dbReference>
<comment type="caution">
    <text evidence="5">The sequence shown here is derived from an EMBL/GenBank/DDBJ whole genome shotgun (WGS) entry which is preliminary data.</text>
</comment>
<evidence type="ECO:0000313" key="5">
    <source>
        <dbReference type="EMBL" id="MFD1190102.1"/>
    </source>
</evidence>